<evidence type="ECO:0000313" key="6">
    <source>
        <dbReference type="Proteomes" id="UP001232245"/>
    </source>
</evidence>
<keyword evidence="2" id="KW-0479">Metal-binding</keyword>
<proteinExistence type="predicted"/>
<dbReference type="InterPro" id="IPR051400">
    <property type="entry name" value="HAD-like_hydrolase"/>
</dbReference>
<dbReference type="PANTHER" id="PTHR46470">
    <property type="entry name" value="N-ACYLNEURAMINATE-9-PHOSPHATASE"/>
    <property type="match status" value="1"/>
</dbReference>
<accession>A0ABT9Z238</accession>
<evidence type="ECO:0000256" key="4">
    <source>
        <dbReference type="ARBA" id="ARBA00022842"/>
    </source>
</evidence>
<evidence type="ECO:0000313" key="5">
    <source>
        <dbReference type="EMBL" id="MDQ0226313.1"/>
    </source>
</evidence>
<dbReference type="InterPro" id="IPR036412">
    <property type="entry name" value="HAD-like_sf"/>
</dbReference>
<evidence type="ECO:0000256" key="3">
    <source>
        <dbReference type="ARBA" id="ARBA00022801"/>
    </source>
</evidence>
<dbReference type="InterPro" id="IPR023214">
    <property type="entry name" value="HAD_sf"/>
</dbReference>
<dbReference type="PANTHER" id="PTHR46470:SF2">
    <property type="entry name" value="GLYCERALDEHYDE 3-PHOSPHATE PHOSPHATASE"/>
    <property type="match status" value="1"/>
</dbReference>
<dbReference type="Pfam" id="PF13419">
    <property type="entry name" value="HAD_2"/>
    <property type="match status" value="1"/>
</dbReference>
<keyword evidence="4" id="KW-0460">Magnesium</keyword>
<comment type="cofactor">
    <cofactor evidence="1">
        <name>Mg(2+)</name>
        <dbReference type="ChEBI" id="CHEBI:18420"/>
    </cofactor>
</comment>
<name>A0ABT9Z238_9BACI</name>
<reference evidence="5 6" key="1">
    <citation type="submission" date="2023-07" db="EMBL/GenBank/DDBJ databases">
        <title>Genomic Encyclopedia of Type Strains, Phase IV (KMG-IV): sequencing the most valuable type-strain genomes for metagenomic binning, comparative biology and taxonomic classification.</title>
        <authorList>
            <person name="Goeker M."/>
        </authorList>
    </citation>
    <scope>NUCLEOTIDE SEQUENCE [LARGE SCALE GENOMIC DNA]</scope>
    <source>
        <strain evidence="5 6">DSM 17723</strain>
    </source>
</reference>
<dbReference type="InterPro" id="IPR006439">
    <property type="entry name" value="HAD-SF_hydro_IA"/>
</dbReference>
<evidence type="ECO:0000256" key="1">
    <source>
        <dbReference type="ARBA" id="ARBA00001946"/>
    </source>
</evidence>
<dbReference type="Proteomes" id="UP001232245">
    <property type="component" value="Unassembled WGS sequence"/>
</dbReference>
<dbReference type="EMBL" id="JAUSTZ010000004">
    <property type="protein sequence ID" value="MDQ0226313.1"/>
    <property type="molecule type" value="Genomic_DNA"/>
</dbReference>
<dbReference type="NCBIfam" id="TIGR01549">
    <property type="entry name" value="HAD-SF-IA-v1"/>
    <property type="match status" value="1"/>
</dbReference>
<protein>
    <submittedName>
        <fullName evidence="5">Hydrolase of the HAD superfamily</fullName>
    </submittedName>
</protein>
<dbReference type="InterPro" id="IPR041492">
    <property type="entry name" value="HAD_2"/>
</dbReference>
<keyword evidence="6" id="KW-1185">Reference proteome</keyword>
<gene>
    <name evidence="5" type="ORF">J2S02_002658</name>
</gene>
<sequence length="103" mass="11890">MDNINSLRMKTYFATILVSEWEKMRKPDPRLFLRALDRLNVAPHESIFIGDHPENDVKAAKEVGMIGIWKKSIYWKSADTDLVIDELDEIPAIIEKLNSKSFA</sequence>
<evidence type="ECO:0000256" key="2">
    <source>
        <dbReference type="ARBA" id="ARBA00022723"/>
    </source>
</evidence>
<dbReference type="NCBIfam" id="TIGR01509">
    <property type="entry name" value="HAD-SF-IA-v3"/>
    <property type="match status" value="1"/>
</dbReference>
<dbReference type="GO" id="GO:0016787">
    <property type="term" value="F:hydrolase activity"/>
    <property type="evidence" value="ECO:0007669"/>
    <property type="project" value="UniProtKB-KW"/>
</dbReference>
<dbReference type="SUPFAM" id="SSF56784">
    <property type="entry name" value="HAD-like"/>
    <property type="match status" value="1"/>
</dbReference>
<comment type="caution">
    <text evidence="5">The sequence shown here is derived from an EMBL/GenBank/DDBJ whole genome shotgun (WGS) entry which is preliminary data.</text>
</comment>
<dbReference type="Gene3D" id="3.40.50.1000">
    <property type="entry name" value="HAD superfamily/HAD-like"/>
    <property type="match status" value="1"/>
</dbReference>
<organism evidence="5 6">
    <name type="scientific">Metabacillus niabensis</name>
    <dbReference type="NCBI Taxonomy" id="324854"/>
    <lineage>
        <taxon>Bacteria</taxon>
        <taxon>Bacillati</taxon>
        <taxon>Bacillota</taxon>
        <taxon>Bacilli</taxon>
        <taxon>Bacillales</taxon>
        <taxon>Bacillaceae</taxon>
        <taxon>Metabacillus</taxon>
    </lineage>
</organism>
<keyword evidence="3 5" id="KW-0378">Hydrolase</keyword>